<gene>
    <name evidence="1" type="ORF">G3I70_45170</name>
</gene>
<evidence type="ECO:0000313" key="1">
    <source>
        <dbReference type="EMBL" id="NEA29647.1"/>
    </source>
</evidence>
<evidence type="ECO:0008006" key="3">
    <source>
        <dbReference type="Google" id="ProtNLM"/>
    </source>
</evidence>
<dbReference type="InterPro" id="IPR006764">
    <property type="entry name" value="SAM_dep_MeTrfase_SAV2177_type"/>
</dbReference>
<dbReference type="Gene3D" id="3.40.50.150">
    <property type="entry name" value="Vaccinia Virus protein VP39"/>
    <property type="match status" value="1"/>
</dbReference>
<dbReference type="Pfam" id="PF04672">
    <property type="entry name" value="Methyltransf_19"/>
    <property type="match status" value="1"/>
</dbReference>
<proteinExistence type="predicted"/>
<evidence type="ECO:0000313" key="2">
    <source>
        <dbReference type="Proteomes" id="UP000475532"/>
    </source>
</evidence>
<protein>
    <recommendedName>
        <fullName evidence="3">SAM-dependent methyltransferase</fullName>
    </recommendedName>
</protein>
<comment type="caution">
    <text evidence="1">The sequence shown here is derived from an EMBL/GenBank/DDBJ whole genome shotgun (WGS) entry which is preliminary data.</text>
</comment>
<name>A0A6L9QVU4_9ACTN</name>
<dbReference type="Proteomes" id="UP000475532">
    <property type="component" value="Unassembled WGS sequence"/>
</dbReference>
<sequence>MLDDAGTRALLAFDEPIAVLLVAVLHFVGPDENPYGIVAGLRDALPSGSHLVLSHTASESPDGVMAAAQRGFRASGAPLTARTRAEIERFFDGFDLVEPGLVDVRAWRSGAEAGELPDLPWTMVGGVGRLP</sequence>
<organism evidence="1 2">
    <name type="scientific">Actinomadura bangladeshensis</name>
    <dbReference type="NCBI Taxonomy" id="453573"/>
    <lineage>
        <taxon>Bacteria</taxon>
        <taxon>Bacillati</taxon>
        <taxon>Actinomycetota</taxon>
        <taxon>Actinomycetes</taxon>
        <taxon>Streptosporangiales</taxon>
        <taxon>Thermomonosporaceae</taxon>
        <taxon>Actinomadura</taxon>
    </lineage>
</organism>
<accession>A0A6L9QVU4</accession>
<dbReference type="EMBL" id="JAAGLI010001217">
    <property type="protein sequence ID" value="NEA29647.1"/>
    <property type="molecule type" value="Genomic_DNA"/>
</dbReference>
<dbReference type="AlphaFoldDB" id="A0A6L9QVU4"/>
<dbReference type="SUPFAM" id="SSF53335">
    <property type="entry name" value="S-adenosyl-L-methionine-dependent methyltransferases"/>
    <property type="match status" value="1"/>
</dbReference>
<reference evidence="1 2" key="1">
    <citation type="submission" date="2020-01" db="EMBL/GenBank/DDBJ databases">
        <title>Insect and environment-associated Actinomycetes.</title>
        <authorList>
            <person name="Currrie C."/>
            <person name="Chevrette M."/>
            <person name="Carlson C."/>
            <person name="Stubbendieck R."/>
            <person name="Wendt-Pienkowski E."/>
        </authorList>
    </citation>
    <scope>NUCLEOTIDE SEQUENCE [LARGE SCALE GENOMIC DNA]</scope>
    <source>
        <strain evidence="1 2">SID10258</strain>
    </source>
</reference>
<dbReference type="InterPro" id="IPR029063">
    <property type="entry name" value="SAM-dependent_MTases_sf"/>
</dbReference>